<dbReference type="Proteomes" id="UP000031449">
    <property type="component" value="Chromosome"/>
</dbReference>
<accession>A0A0B5AMU1</accession>
<gene>
    <name evidence="1" type="ORF">JMA_21240</name>
</gene>
<name>A0A0B5AMU1_9BACL</name>
<dbReference type="EMBL" id="CP009416">
    <property type="protein sequence ID" value="AJD91441.1"/>
    <property type="molecule type" value="Genomic_DNA"/>
</dbReference>
<protein>
    <submittedName>
        <fullName evidence="1">Uncharacterized protein</fullName>
    </submittedName>
</protein>
<keyword evidence="2" id="KW-1185">Reference proteome</keyword>
<dbReference type="BioCyc" id="JESP1508404:G14D9-11379-MONOMER"/>
<dbReference type="HOGENOM" id="CLU_3169060_0_0_9"/>
<dbReference type="AlphaFoldDB" id="A0A0B5AMU1"/>
<evidence type="ECO:0000313" key="1">
    <source>
        <dbReference type="EMBL" id="AJD91441.1"/>
    </source>
</evidence>
<sequence>MLPVLLIFILLLSASTVVAAISVDRIRHAEMMSDYYRKEAEKLWSRQ</sequence>
<evidence type="ECO:0000313" key="2">
    <source>
        <dbReference type="Proteomes" id="UP000031449"/>
    </source>
</evidence>
<proteinExistence type="predicted"/>
<reference evidence="1 2" key="1">
    <citation type="submission" date="2014-08" db="EMBL/GenBank/DDBJ databases">
        <title>Complete genome of a marine bacteria Jeotgalibacillus malaysiensis.</title>
        <authorList>
            <person name="Yaakop A.S."/>
            <person name="Chan K.-G."/>
            <person name="Goh K.M."/>
        </authorList>
    </citation>
    <scope>NUCLEOTIDE SEQUENCE [LARGE SCALE GENOMIC DNA]</scope>
    <source>
        <strain evidence="1 2">D5</strain>
    </source>
</reference>
<dbReference type="STRING" id="1508404.JMA_21240"/>
<organism evidence="1 2">
    <name type="scientific">Jeotgalibacillus malaysiensis</name>
    <dbReference type="NCBI Taxonomy" id="1508404"/>
    <lineage>
        <taxon>Bacteria</taxon>
        <taxon>Bacillati</taxon>
        <taxon>Bacillota</taxon>
        <taxon>Bacilli</taxon>
        <taxon>Bacillales</taxon>
        <taxon>Caryophanaceae</taxon>
        <taxon>Jeotgalibacillus</taxon>
    </lineage>
</organism>
<dbReference type="KEGG" id="jeo:JMA_21240"/>